<protein>
    <recommendedName>
        <fullName evidence="4">Mitochondrial import inner membrane translocase subunit Tim21</fullName>
    </recommendedName>
</protein>
<dbReference type="GO" id="GO:0005743">
    <property type="term" value="C:mitochondrial inner membrane"/>
    <property type="evidence" value="ECO:0007669"/>
    <property type="project" value="TreeGrafter"/>
</dbReference>
<comment type="caution">
    <text evidence="2">The sequence shown here is derived from an EMBL/GenBank/DDBJ whole genome shotgun (WGS) entry which is preliminary data.</text>
</comment>
<dbReference type="PANTHER" id="PTHR47148:SF1">
    <property type="entry name" value="CYTOCHROME C OXIDASE ASSEMBLY FACTOR 1 HOMOLOG"/>
    <property type="match status" value="1"/>
</dbReference>
<keyword evidence="3" id="KW-1185">Reference proteome</keyword>
<keyword evidence="1" id="KW-0472">Membrane</keyword>
<dbReference type="PANTHER" id="PTHR47148">
    <property type="entry name" value="CYTOCHROME C OXIDASE ASSEMBLY FACTOR 1 HOMOLOG"/>
    <property type="match status" value="1"/>
</dbReference>
<accession>A0AAW2EHT7</accession>
<evidence type="ECO:0000256" key="1">
    <source>
        <dbReference type="SAM" id="Phobius"/>
    </source>
</evidence>
<dbReference type="Proteomes" id="UP001430953">
    <property type="component" value="Unassembled WGS sequence"/>
</dbReference>
<reference evidence="2 3" key="1">
    <citation type="submission" date="2023-03" db="EMBL/GenBank/DDBJ databases">
        <title>High recombination rates correlate with genetic variation in Cardiocondyla obscurior ants.</title>
        <authorList>
            <person name="Errbii M."/>
        </authorList>
    </citation>
    <scope>NUCLEOTIDE SEQUENCE [LARGE SCALE GENOMIC DNA]</scope>
    <source>
        <strain evidence="2">Alpha-2009</strain>
        <tissue evidence="2">Whole body</tissue>
    </source>
</reference>
<organism evidence="2 3">
    <name type="scientific">Cardiocondyla obscurior</name>
    <dbReference type="NCBI Taxonomy" id="286306"/>
    <lineage>
        <taxon>Eukaryota</taxon>
        <taxon>Metazoa</taxon>
        <taxon>Ecdysozoa</taxon>
        <taxon>Arthropoda</taxon>
        <taxon>Hexapoda</taxon>
        <taxon>Insecta</taxon>
        <taxon>Pterygota</taxon>
        <taxon>Neoptera</taxon>
        <taxon>Endopterygota</taxon>
        <taxon>Hymenoptera</taxon>
        <taxon>Apocrita</taxon>
        <taxon>Aculeata</taxon>
        <taxon>Formicoidea</taxon>
        <taxon>Formicidae</taxon>
        <taxon>Myrmicinae</taxon>
        <taxon>Cardiocondyla</taxon>
    </lineage>
</organism>
<name>A0AAW2EHT7_9HYME</name>
<proteinExistence type="predicted"/>
<dbReference type="GO" id="GO:0033617">
    <property type="term" value="P:mitochondrial respiratory chain complex IV assembly"/>
    <property type="evidence" value="ECO:0007669"/>
    <property type="project" value="TreeGrafter"/>
</dbReference>
<dbReference type="GO" id="GO:0032981">
    <property type="term" value="P:mitochondrial respiratory chain complex I assembly"/>
    <property type="evidence" value="ECO:0007669"/>
    <property type="project" value="TreeGrafter"/>
</dbReference>
<sequence>MVSNQTLVKIASLGGFVLAGTGYAFYFRIQRDIRETETFKDVLNTVHAHKKAVPYLGKPIKIGRIAYGDGCHTREYEDATITQNYKWFKIPLTGENTKGTLYYEVTLNPKLENKPEASKIEITFDNIPGKTFIIRQYEVN</sequence>
<keyword evidence="1" id="KW-1133">Transmembrane helix</keyword>
<feature type="transmembrane region" description="Helical" evidence="1">
    <location>
        <begin position="6"/>
        <end position="26"/>
    </location>
</feature>
<dbReference type="AlphaFoldDB" id="A0AAW2EHT7"/>
<evidence type="ECO:0008006" key="4">
    <source>
        <dbReference type="Google" id="ProtNLM"/>
    </source>
</evidence>
<evidence type="ECO:0000313" key="3">
    <source>
        <dbReference type="Proteomes" id="UP001430953"/>
    </source>
</evidence>
<gene>
    <name evidence="2" type="ORF">PUN28_018306</name>
</gene>
<dbReference type="EMBL" id="JADYXP020000022">
    <property type="protein sequence ID" value="KAL0102918.1"/>
    <property type="molecule type" value="Genomic_DNA"/>
</dbReference>
<evidence type="ECO:0000313" key="2">
    <source>
        <dbReference type="EMBL" id="KAL0102918.1"/>
    </source>
</evidence>
<keyword evidence="1" id="KW-0812">Transmembrane</keyword>